<evidence type="ECO:0000313" key="9">
    <source>
        <dbReference type="EMBL" id="VYT13584.1"/>
    </source>
</evidence>
<dbReference type="NCBIfam" id="NF033902">
    <property type="entry name" value="iso_D2_wall_anc"/>
    <property type="match status" value="1"/>
</dbReference>
<keyword evidence="3 6" id="KW-0732">Signal</keyword>
<dbReference type="Proteomes" id="UP000429211">
    <property type="component" value="Unassembled WGS sequence"/>
</dbReference>
<evidence type="ECO:0000256" key="6">
    <source>
        <dbReference type="SAM" id="SignalP"/>
    </source>
</evidence>
<feature type="domain" description="Gram-positive cocci surface proteins LPxTG" evidence="7">
    <location>
        <begin position="488"/>
        <end position="524"/>
    </location>
</feature>
<reference evidence="9" key="2">
    <citation type="submission" date="2019-11" db="EMBL/GenBank/DDBJ databases">
        <authorList>
            <person name="Feng L."/>
        </authorList>
    </citation>
    <scope>NUCLEOTIDE SEQUENCE</scope>
    <source>
        <strain evidence="9">BdentiumLFYP24</strain>
    </source>
</reference>
<dbReference type="InterPro" id="IPR026466">
    <property type="entry name" value="Fim_isopep_form_D2_dom"/>
</dbReference>
<keyword evidence="1" id="KW-0134">Cell wall</keyword>
<dbReference type="EMBL" id="WDPD01000003">
    <property type="protein sequence ID" value="KAB7461710.1"/>
    <property type="molecule type" value="Genomic_DNA"/>
</dbReference>
<dbReference type="Gene3D" id="2.60.40.10">
    <property type="entry name" value="Immunoglobulins"/>
    <property type="match status" value="1"/>
</dbReference>
<gene>
    <name evidence="9" type="ORF">BDLFYP24_00225</name>
    <name evidence="8" type="ORF">GBB04_04445</name>
</gene>
<feature type="transmembrane region" description="Helical" evidence="5">
    <location>
        <begin position="490"/>
        <end position="515"/>
    </location>
</feature>
<dbReference type="NCBIfam" id="TIGR04226">
    <property type="entry name" value="RrgB_K2N_iso_D2"/>
    <property type="match status" value="1"/>
</dbReference>
<name>A0A6N2U4W7_9BIFI</name>
<dbReference type="AlphaFoldDB" id="A0A6N2U4W7"/>
<dbReference type="InterPro" id="IPR013783">
    <property type="entry name" value="Ig-like_fold"/>
</dbReference>
<protein>
    <submittedName>
        <fullName evidence="8">SpaH/EbpB family LPXTG-anchored major pilin</fullName>
    </submittedName>
</protein>
<feature type="signal peptide" evidence="6">
    <location>
        <begin position="1"/>
        <end position="29"/>
    </location>
</feature>
<evidence type="ECO:0000313" key="10">
    <source>
        <dbReference type="Proteomes" id="UP000429211"/>
    </source>
</evidence>
<dbReference type="RefSeq" id="WP_034521925.1">
    <property type="nucleotide sequence ID" value="NZ_CACRSP010000009.1"/>
</dbReference>
<dbReference type="PROSITE" id="PS50847">
    <property type="entry name" value="GRAM_POS_ANCHORING"/>
    <property type="match status" value="1"/>
</dbReference>
<evidence type="ECO:0000256" key="4">
    <source>
        <dbReference type="ARBA" id="ARBA00023088"/>
    </source>
</evidence>
<keyword evidence="5" id="KW-1133">Transmembrane helix</keyword>
<evidence type="ECO:0000256" key="1">
    <source>
        <dbReference type="ARBA" id="ARBA00022512"/>
    </source>
</evidence>
<accession>A0A6N2U4W7</accession>
<evidence type="ECO:0000256" key="3">
    <source>
        <dbReference type="ARBA" id="ARBA00022729"/>
    </source>
</evidence>
<dbReference type="InterPro" id="IPR019931">
    <property type="entry name" value="LPXTG_anchor"/>
</dbReference>
<keyword evidence="2" id="KW-0964">Secreted</keyword>
<evidence type="ECO:0000313" key="8">
    <source>
        <dbReference type="EMBL" id="KAB7461710.1"/>
    </source>
</evidence>
<organism evidence="9">
    <name type="scientific">Bifidobacterium dentium</name>
    <dbReference type="NCBI Taxonomy" id="1689"/>
    <lineage>
        <taxon>Bacteria</taxon>
        <taxon>Bacillati</taxon>
        <taxon>Actinomycetota</taxon>
        <taxon>Actinomycetes</taxon>
        <taxon>Bifidobacteriales</taxon>
        <taxon>Bifidobacteriaceae</taxon>
        <taxon>Bifidobacterium</taxon>
    </lineage>
</organism>
<keyword evidence="5" id="KW-0472">Membrane</keyword>
<dbReference type="Pfam" id="PF00746">
    <property type="entry name" value="Gram_pos_anchor"/>
    <property type="match status" value="1"/>
</dbReference>
<reference evidence="8 10" key="1">
    <citation type="journal article" date="2019" name="Nat. Med.">
        <title>A library of human gut bacterial isolates paired with longitudinal multiomics data enables mechanistic microbiome research.</title>
        <authorList>
            <person name="Poyet M."/>
            <person name="Groussin M."/>
            <person name="Gibbons S.M."/>
            <person name="Avila-Pacheco J."/>
            <person name="Jiang X."/>
            <person name="Kearney S.M."/>
            <person name="Perrotta A.R."/>
            <person name="Berdy B."/>
            <person name="Zhao S."/>
            <person name="Lieberman T.D."/>
            <person name="Swanson P.K."/>
            <person name="Smith M."/>
            <person name="Roesemann S."/>
            <person name="Alexander J.E."/>
            <person name="Rich S.A."/>
            <person name="Livny J."/>
            <person name="Vlamakis H."/>
            <person name="Clish C."/>
            <person name="Bullock K."/>
            <person name="Deik A."/>
            <person name="Scott J."/>
            <person name="Pierce K.A."/>
            <person name="Xavier R.J."/>
            <person name="Alm E.J."/>
        </authorList>
    </citation>
    <scope>NUCLEOTIDE SEQUENCE [LARGE SCALE GENOMIC DNA]</scope>
    <source>
        <strain evidence="8 10">BIOML-A2</strain>
    </source>
</reference>
<evidence type="ECO:0000259" key="7">
    <source>
        <dbReference type="PROSITE" id="PS50847"/>
    </source>
</evidence>
<dbReference type="Gene3D" id="2.60.40.740">
    <property type="match status" value="1"/>
</dbReference>
<dbReference type="NCBIfam" id="TIGR01167">
    <property type="entry name" value="LPXTG_anchor"/>
    <property type="match status" value="1"/>
</dbReference>
<keyword evidence="4" id="KW-0572">Peptidoglycan-anchor</keyword>
<sequence>MKMRKLFAGIAAAATLLGGLAVGATSASAEETIVNDDATFTFTADSAEQLKNANLVAYKIGDYVQYGTTGTYSVATNESNKATVDNALEKAGIAVEDGQDNLAAALNEGKLDISATRPWNTTAEGVASTSRAFANALAGEDLQAGKAIGTLEPTGSDEDGYKATVTLTAGIYLFLDANTSTIDKVTVAIPMIVASGTVSGDALTDPVNGDNTVNMKNTKSTDQKKEVDKAYAAIGDTLTYTLTGAISNPAPTAFAFTDTPGVGLTVKAGTYKFYTVGADGDIEDPSTDFTFPEVDVKGDGNTSFDVTVNNPSKYVGQTIKVEFQALVNDEAVVEDGVVNELYNYGEPIKVTTKLGSFDFTKIDSDNKGIEGAEFQVLDGVEVLYFVKQDDGSYKKAASKDTEGATDTLVSAADGTVKVTGVDASASKAYTVKETKVATGKYLDLKPTFYVYFNNDHEAGLSTTRTSDPWGLVNTADKTVKNVKSVDQLPLTGAAGTILFTVMALLLAGAGATVVLKARSKNAKA</sequence>
<evidence type="ECO:0000256" key="5">
    <source>
        <dbReference type="SAM" id="Phobius"/>
    </source>
</evidence>
<feature type="chain" id="PRO_5033556209" evidence="6">
    <location>
        <begin position="30"/>
        <end position="524"/>
    </location>
</feature>
<proteinExistence type="predicted"/>
<dbReference type="GO" id="GO:0005975">
    <property type="term" value="P:carbohydrate metabolic process"/>
    <property type="evidence" value="ECO:0007669"/>
    <property type="project" value="UniProtKB-ARBA"/>
</dbReference>
<dbReference type="InterPro" id="IPR048052">
    <property type="entry name" value="FM1-like"/>
</dbReference>
<keyword evidence="5" id="KW-0812">Transmembrane</keyword>
<evidence type="ECO:0000256" key="2">
    <source>
        <dbReference type="ARBA" id="ARBA00022525"/>
    </source>
</evidence>
<dbReference type="EMBL" id="CACRSP010000009">
    <property type="protein sequence ID" value="VYT13584.1"/>
    <property type="molecule type" value="Genomic_DNA"/>
</dbReference>